<comment type="caution">
    <text evidence="8">The sequence shown here is derived from an EMBL/GenBank/DDBJ whole genome shotgun (WGS) entry which is preliminary data.</text>
</comment>
<feature type="domain" description="ABC transporter" evidence="7">
    <location>
        <begin position="4"/>
        <end position="239"/>
    </location>
</feature>
<evidence type="ECO:0000313" key="8">
    <source>
        <dbReference type="EMBL" id="MCG7944730.1"/>
    </source>
</evidence>
<dbReference type="PANTHER" id="PTHR42794">
    <property type="entry name" value="HEMIN IMPORT ATP-BINDING PROTEIN HMUV"/>
    <property type="match status" value="1"/>
</dbReference>
<dbReference type="PROSITE" id="PS00211">
    <property type="entry name" value="ABC_TRANSPORTER_1"/>
    <property type="match status" value="1"/>
</dbReference>
<dbReference type="EMBL" id="JAEPCM010000007">
    <property type="protein sequence ID" value="MCG7944730.1"/>
    <property type="molecule type" value="Genomic_DNA"/>
</dbReference>
<dbReference type="FunFam" id="3.40.50.300:FF:000134">
    <property type="entry name" value="Iron-enterobactin ABC transporter ATP-binding protein"/>
    <property type="match status" value="1"/>
</dbReference>
<evidence type="ECO:0000256" key="5">
    <source>
        <dbReference type="ARBA" id="ARBA00022967"/>
    </source>
</evidence>
<dbReference type="GO" id="GO:0005524">
    <property type="term" value="F:ATP binding"/>
    <property type="evidence" value="ECO:0007669"/>
    <property type="project" value="UniProtKB-KW"/>
</dbReference>
<name>A0A9E4K9Z4_9GAMM</name>
<dbReference type="PROSITE" id="PS50893">
    <property type="entry name" value="ABC_TRANSPORTER_2"/>
    <property type="match status" value="1"/>
</dbReference>
<keyword evidence="2" id="KW-0813">Transport</keyword>
<dbReference type="PANTHER" id="PTHR42794:SF1">
    <property type="entry name" value="HEMIN IMPORT ATP-BINDING PROTEIN HMUV"/>
    <property type="match status" value="1"/>
</dbReference>
<comment type="similarity">
    <text evidence="1">Belongs to the ABC transporter superfamily.</text>
</comment>
<dbReference type="SUPFAM" id="SSF52540">
    <property type="entry name" value="P-loop containing nucleoside triphosphate hydrolases"/>
    <property type="match status" value="1"/>
</dbReference>
<dbReference type="AlphaFoldDB" id="A0A9E4K9Z4"/>
<evidence type="ECO:0000256" key="3">
    <source>
        <dbReference type="ARBA" id="ARBA00022741"/>
    </source>
</evidence>
<dbReference type="SMART" id="SM00382">
    <property type="entry name" value="AAA"/>
    <property type="match status" value="1"/>
</dbReference>
<evidence type="ECO:0000259" key="7">
    <source>
        <dbReference type="PROSITE" id="PS50893"/>
    </source>
</evidence>
<evidence type="ECO:0000256" key="6">
    <source>
        <dbReference type="ARBA" id="ARBA00037066"/>
    </source>
</evidence>
<reference evidence="8" key="1">
    <citation type="journal article" date="2021" name="Proc. Natl. Acad. Sci. U.S.A.">
        <title>Global biogeography of chemosynthetic symbionts reveals both localized and globally distributed symbiont groups. .</title>
        <authorList>
            <person name="Osvatic J.T."/>
            <person name="Wilkins L.G.E."/>
            <person name="Leibrecht L."/>
            <person name="Leray M."/>
            <person name="Zauner S."/>
            <person name="Polzin J."/>
            <person name="Camacho Y."/>
            <person name="Gros O."/>
            <person name="van Gils J.A."/>
            <person name="Eisen J.A."/>
            <person name="Petersen J.M."/>
            <person name="Yuen B."/>
        </authorList>
    </citation>
    <scope>NUCLEOTIDE SEQUENCE</scope>
    <source>
        <strain evidence="8">MAGclacostrist064TRANS</strain>
    </source>
</reference>
<comment type="function">
    <text evidence="6">Part of the ABC transporter complex HmuTUV involved in hemin import. Responsible for energy coupling to the transport system.</text>
</comment>
<dbReference type="GO" id="GO:0016887">
    <property type="term" value="F:ATP hydrolysis activity"/>
    <property type="evidence" value="ECO:0007669"/>
    <property type="project" value="InterPro"/>
</dbReference>
<evidence type="ECO:0000256" key="4">
    <source>
        <dbReference type="ARBA" id="ARBA00022840"/>
    </source>
</evidence>
<sequence length="265" mass="28711">MSHLIGRGLGFKREGRSILQQIDLHIEAGEMLGLIGPNGAGKSSLLRLLAGVTAADSGTLTLAGKPVSQLTPKSRAQQIAYLPQLTEIAWPMSVERLVSLGRLPHLEDWQQTTPEDEAAIEKVIQQTDLTAFRNRPYNTLSGGEQARVQLARALVTEADILLADEPVSALDPAHQLDVMALLQAYVQAGHGVIIVLHDLALAAHYCNRLQLLHQGRTLAEGQAEQVLTDHHLEAAYGIAINPPAAQSGHGFALPWRRIEADEKEP</sequence>
<evidence type="ECO:0000313" key="9">
    <source>
        <dbReference type="Proteomes" id="UP000886667"/>
    </source>
</evidence>
<accession>A0A9E4K9Z4</accession>
<dbReference type="Pfam" id="PF00005">
    <property type="entry name" value="ABC_tran"/>
    <property type="match status" value="1"/>
</dbReference>
<evidence type="ECO:0000256" key="1">
    <source>
        <dbReference type="ARBA" id="ARBA00005417"/>
    </source>
</evidence>
<dbReference type="InterPro" id="IPR027417">
    <property type="entry name" value="P-loop_NTPase"/>
</dbReference>
<dbReference type="Gene3D" id="3.40.50.300">
    <property type="entry name" value="P-loop containing nucleotide triphosphate hydrolases"/>
    <property type="match status" value="1"/>
</dbReference>
<proteinExistence type="inferred from homology"/>
<keyword evidence="5" id="KW-1278">Translocase</keyword>
<dbReference type="InterPro" id="IPR003593">
    <property type="entry name" value="AAA+_ATPase"/>
</dbReference>
<dbReference type="NCBIfam" id="NF010068">
    <property type="entry name" value="PRK13548.1"/>
    <property type="match status" value="1"/>
</dbReference>
<keyword evidence="4 8" id="KW-0067">ATP-binding</keyword>
<dbReference type="CDD" id="cd03214">
    <property type="entry name" value="ABC_Iron-Siderophores_B12_Hemin"/>
    <property type="match status" value="1"/>
</dbReference>
<dbReference type="InterPro" id="IPR017871">
    <property type="entry name" value="ABC_transporter-like_CS"/>
</dbReference>
<dbReference type="Proteomes" id="UP000886667">
    <property type="component" value="Unassembled WGS sequence"/>
</dbReference>
<dbReference type="InterPro" id="IPR003439">
    <property type="entry name" value="ABC_transporter-like_ATP-bd"/>
</dbReference>
<evidence type="ECO:0000256" key="2">
    <source>
        <dbReference type="ARBA" id="ARBA00022448"/>
    </source>
</evidence>
<gene>
    <name evidence="8" type="ORF">JAZ07_00115</name>
</gene>
<organism evidence="8 9">
    <name type="scientific">Candidatus Thiodiazotropha taylori</name>
    <dbReference type="NCBI Taxonomy" id="2792791"/>
    <lineage>
        <taxon>Bacteria</taxon>
        <taxon>Pseudomonadati</taxon>
        <taxon>Pseudomonadota</taxon>
        <taxon>Gammaproteobacteria</taxon>
        <taxon>Chromatiales</taxon>
        <taxon>Sedimenticolaceae</taxon>
        <taxon>Candidatus Thiodiazotropha</taxon>
    </lineage>
</organism>
<keyword evidence="3" id="KW-0547">Nucleotide-binding</keyword>
<protein>
    <submittedName>
        <fullName evidence="8">Heme ABC transporter ATP-binding protein</fullName>
    </submittedName>
</protein>